<dbReference type="AlphaFoldDB" id="A0A9X9PZZ2"/>
<proteinExistence type="predicted"/>
<dbReference type="EMBL" id="CYRY02012999">
    <property type="protein sequence ID" value="VCW83856.1"/>
    <property type="molecule type" value="Genomic_DNA"/>
</dbReference>
<name>A0A9X9PZZ2_GULGU</name>
<organism evidence="1 2">
    <name type="scientific">Gulo gulo</name>
    <name type="common">Wolverine</name>
    <name type="synonym">Gluton</name>
    <dbReference type="NCBI Taxonomy" id="48420"/>
    <lineage>
        <taxon>Eukaryota</taxon>
        <taxon>Metazoa</taxon>
        <taxon>Chordata</taxon>
        <taxon>Craniata</taxon>
        <taxon>Vertebrata</taxon>
        <taxon>Euteleostomi</taxon>
        <taxon>Mammalia</taxon>
        <taxon>Eutheria</taxon>
        <taxon>Laurasiatheria</taxon>
        <taxon>Carnivora</taxon>
        <taxon>Caniformia</taxon>
        <taxon>Musteloidea</taxon>
        <taxon>Mustelidae</taxon>
        <taxon>Guloninae</taxon>
        <taxon>Gulo</taxon>
    </lineage>
</organism>
<dbReference type="Proteomes" id="UP000269945">
    <property type="component" value="Unassembled WGS sequence"/>
</dbReference>
<comment type="caution">
    <text evidence="1">The sequence shown here is derived from an EMBL/GenBank/DDBJ whole genome shotgun (WGS) entry which is preliminary data.</text>
</comment>
<gene>
    <name evidence="1" type="ORF">BN2614_LOCUS2</name>
</gene>
<sequence length="54" mass="5970">MCWALSSPFSVQRARALWEAASPHTRHWFKRCLVSTGPTATSGEGDFHCSHPAV</sequence>
<reference evidence="1 2" key="1">
    <citation type="submission" date="2018-10" db="EMBL/GenBank/DDBJ databases">
        <authorList>
            <person name="Ekblom R."/>
            <person name="Jareborg N."/>
        </authorList>
    </citation>
    <scope>NUCLEOTIDE SEQUENCE [LARGE SCALE GENOMIC DNA]</scope>
    <source>
        <tissue evidence="1">Muscle</tissue>
    </source>
</reference>
<protein>
    <submittedName>
        <fullName evidence="1">Uncharacterized protein</fullName>
    </submittedName>
</protein>
<keyword evidence="2" id="KW-1185">Reference proteome</keyword>
<accession>A0A9X9PZZ2</accession>
<evidence type="ECO:0000313" key="2">
    <source>
        <dbReference type="Proteomes" id="UP000269945"/>
    </source>
</evidence>
<feature type="non-terminal residue" evidence="1">
    <location>
        <position position="54"/>
    </location>
</feature>
<evidence type="ECO:0000313" key="1">
    <source>
        <dbReference type="EMBL" id="VCW83856.1"/>
    </source>
</evidence>